<feature type="binding site" evidence="9">
    <location>
        <position position="218"/>
    </location>
    <ligand>
        <name>1-deoxy-D-xylulose 5-phosphate</name>
        <dbReference type="ChEBI" id="CHEBI:57792"/>
    </ligand>
</feature>
<dbReference type="InterPro" id="IPR013512">
    <property type="entry name" value="DXP_reductoisomerase_N"/>
</dbReference>
<feature type="binding site" evidence="9">
    <location>
        <position position="13"/>
    </location>
    <ligand>
        <name>NADPH</name>
        <dbReference type="ChEBI" id="CHEBI:57783"/>
    </ligand>
</feature>
<dbReference type="GO" id="GO:0030604">
    <property type="term" value="F:1-deoxy-D-xylulose-5-phosphate reductoisomerase activity"/>
    <property type="evidence" value="ECO:0007669"/>
    <property type="project" value="UniProtKB-UniRule"/>
</dbReference>
<evidence type="ECO:0000256" key="2">
    <source>
        <dbReference type="ARBA" id="ARBA00006825"/>
    </source>
</evidence>
<dbReference type="InterPro" id="IPR036169">
    <property type="entry name" value="DXPR_C_sf"/>
</dbReference>
<dbReference type="Pfam" id="PF02670">
    <property type="entry name" value="DXP_reductoisom"/>
    <property type="match status" value="1"/>
</dbReference>
<comment type="caution">
    <text evidence="9">Lacks conserved residue(s) required for the propagation of feature annotation.</text>
</comment>
<evidence type="ECO:0000256" key="4">
    <source>
        <dbReference type="ARBA" id="ARBA00022857"/>
    </source>
</evidence>
<evidence type="ECO:0000259" key="10">
    <source>
        <dbReference type="Pfam" id="PF02670"/>
    </source>
</evidence>
<dbReference type="SUPFAM" id="SSF55347">
    <property type="entry name" value="Glyceraldehyde-3-phosphate dehydrogenase-like, C-terminal domain"/>
    <property type="match status" value="1"/>
</dbReference>
<feature type="binding site" evidence="9">
    <location>
        <position position="202"/>
    </location>
    <ligand>
        <name>NADPH</name>
        <dbReference type="ChEBI" id="CHEBI:57783"/>
    </ligand>
</feature>
<sequence>MQIVTILGATGSVGGSTVDVLRHHTDRFKIGAVVGGSNAGALAQLAKSCGATFAALADESRGAELKSELSGSGIASGAGEAAVLEAVERDADIVFAAISGAAGLRPTHAALKPGRKLALANKETLVCAGEAFMAEAKRIGATILPVDSEHNALQQALGAGAIEDVATLILTASGGPFRTWSIERIREASPAEASAHPTYAMGAKINIDSATLMNKGLELIEAHHLFGVGPDRLDVVVHPQSIIHGLVEWRDGALTAGLATPDMRIPIAHCLADGARLATPVRRLDLAAIERLTFEKPDEERFPCLALARMALKQGGAMPTIVNAANEVAVAAFLGGQIGFLDIPRIVAEACESGASKHWQAPSCIDEALALDDEVRRRTKTRLAA</sequence>
<dbReference type="GO" id="GO:0016853">
    <property type="term" value="F:isomerase activity"/>
    <property type="evidence" value="ECO:0007669"/>
    <property type="project" value="UniProtKB-KW"/>
</dbReference>
<evidence type="ECO:0000256" key="5">
    <source>
        <dbReference type="ARBA" id="ARBA00023002"/>
    </source>
</evidence>
<feature type="binding site" evidence="9">
    <location>
        <position position="123"/>
    </location>
    <ligand>
        <name>NADPH</name>
        <dbReference type="ChEBI" id="CHEBI:57783"/>
    </ligand>
</feature>
<dbReference type="Pfam" id="PF13288">
    <property type="entry name" value="DXPR_C"/>
    <property type="match status" value="1"/>
</dbReference>
<dbReference type="InterPro" id="IPR036291">
    <property type="entry name" value="NAD(P)-bd_dom_sf"/>
</dbReference>
<feature type="binding site" evidence="9">
    <location>
        <position position="147"/>
    </location>
    <ligand>
        <name>Mn(2+)</name>
        <dbReference type="ChEBI" id="CHEBI:29035"/>
    </ligand>
</feature>
<feature type="binding site" evidence="9">
    <location>
        <position position="121"/>
    </location>
    <ligand>
        <name>NADPH</name>
        <dbReference type="ChEBI" id="CHEBI:57783"/>
    </ligand>
</feature>
<feature type="binding site" evidence="9">
    <location>
        <position position="148"/>
    </location>
    <ligand>
        <name>1-deoxy-D-xylulose 5-phosphate</name>
        <dbReference type="ChEBI" id="CHEBI:57792"/>
    </ligand>
</feature>
<gene>
    <name evidence="9" type="primary">dxr</name>
    <name evidence="13" type="ORF">AVDCRST_MAG90-2280</name>
</gene>
<dbReference type="Pfam" id="PF08436">
    <property type="entry name" value="DXP_redisom_C"/>
    <property type="match status" value="1"/>
</dbReference>
<name>A0A6J4LRM3_9HYPH</name>
<dbReference type="PANTHER" id="PTHR30525">
    <property type="entry name" value="1-DEOXY-D-XYLULOSE 5-PHOSPHATE REDUCTOISOMERASE"/>
    <property type="match status" value="1"/>
</dbReference>
<protein>
    <recommendedName>
        <fullName evidence="9">1-deoxy-D-xylulose 5-phosphate reductoisomerase</fullName>
        <shortName evidence="9">DXP reductoisomerase</shortName>
        <ecNumber evidence="9">1.1.1.267</ecNumber>
    </recommendedName>
    <alternativeName>
        <fullName evidence="9">1-deoxyxylulose-5-phosphate reductoisomerase</fullName>
    </alternativeName>
    <alternativeName>
        <fullName evidence="9">2-C-methyl-D-erythritol 4-phosphate synthase</fullName>
    </alternativeName>
</protein>
<dbReference type="FunFam" id="3.40.50.720:FF:000045">
    <property type="entry name" value="1-deoxy-D-xylulose 5-phosphate reductoisomerase"/>
    <property type="match status" value="1"/>
</dbReference>
<comment type="function">
    <text evidence="9">Catalyzes the NADPH-dependent rearrangement and reduction of 1-deoxy-D-xylulose-5-phosphate (DXP) to 2-C-methyl-D-erythritol 4-phosphate (MEP).</text>
</comment>
<dbReference type="InterPro" id="IPR026877">
    <property type="entry name" value="DXPR_C"/>
</dbReference>
<feature type="binding site" evidence="9">
    <location>
        <position position="149"/>
    </location>
    <ligand>
        <name>Mn(2+)</name>
        <dbReference type="ChEBI" id="CHEBI:29035"/>
    </ligand>
</feature>
<dbReference type="GO" id="GO:0070402">
    <property type="term" value="F:NADPH binding"/>
    <property type="evidence" value="ECO:0007669"/>
    <property type="project" value="InterPro"/>
</dbReference>
<dbReference type="AlphaFoldDB" id="A0A6J4LRM3"/>
<proteinExistence type="inferred from homology"/>
<organism evidence="13">
    <name type="scientific">uncultured Microvirga sp</name>
    <dbReference type="NCBI Taxonomy" id="412392"/>
    <lineage>
        <taxon>Bacteria</taxon>
        <taxon>Pseudomonadati</taxon>
        <taxon>Pseudomonadota</taxon>
        <taxon>Alphaproteobacteria</taxon>
        <taxon>Hyphomicrobiales</taxon>
        <taxon>Methylobacteriaceae</taxon>
        <taxon>Microvirga</taxon>
        <taxon>environmental samples</taxon>
    </lineage>
</organism>
<feature type="binding site" evidence="9">
    <location>
        <position position="12"/>
    </location>
    <ligand>
        <name>NADPH</name>
        <dbReference type="ChEBI" id="CHEBI:57783"/>
    </ligand>
</feature>
<evidence type="ECO:0000259" key="11">
    <source>
        <dbReference type="Pfam" id="PF08436"/>
    </source>
</evidence>
<dbReference type="InterPro" id="IPR003821">
    <property type="entry name" value="DXP_reductoisomerase"/>
</dbReference>
<feature type="binding site" evidence="9">
    <location>
        <position position="36"/>
    </location>
    <ligand>
        <name>NADPH</name>
        <dbReference type="ChEBI" id="CHEBI:57783"/>
    </ligand>
</feature>
<comment type="pathway">
    <text evidence="1 9">Isoprenoid biosynthesis; isopentenyl diphosphate biosynthesis via DXP pathway; isopentenyl diphosphate from 1-deoxy-D-xylulose 5-phosphate: step 1/6.</text>
</comment>
<feature type="domain" description="DXP reductoisomerase C-terminal" evidence="12">
    <location>
        <begin position="258"/>
        <end position="377"/>
    </location>
</feature>
<dbReference type="GO" id="GO:0030145">
    <property type="term" value="F:manganese ion binding"/>
    <property type="evidence" value="ECO:0007669"/>
    <property type="project" value="TreeGrafter"/>
</dbReference>
<feature type="binding site" evidence="9">
    <location>
        <position position="215"/>
    </location>
    <ligand>
        <name>1-deoxy-D-xylulose 5-phosphate</name>
        <dbReference type="ChEBI" id="CHEBI:57792"/>
    </ligand>
</feature>
<feature type="binding site" evidence="9">
    <location>
        <position position="218"/>
    </location>
    <ligand>
        <name>Mn(2+)</name>
        <dbReference type="ChEBI" id="CHEBI:29035"/>
    </ligand>
</feature>
<evidence type="ECO:0000256" key="1">
    <source>
        <dbReference type="ARBA" id="ARBA00005094"/>
    </source>
</evidence>
<dbReference type="Gene3D" id="3.40.50.720">
    <property type="entry name" value="NAD(P)-binding Rossmann-like Domain"/>
    <property type="match status" value="1"/>
</dbReference>
<comment type="cofactor">
    <cofactor evidence="9">
        <name>Mg(2+)</name>
        <dbReference type="ChEBI" id="CHEBI:18420"/>
    </cofactor>
    <cofactor evidence="9">
        <name>Mn(2+)</name>
        <dbReference type="ChEBI" id="CHEBI:29035"/>
    </cofactor>
</comment>
<keyword evidence="5 9" id="KW-0560">Oxidoreductase</keyword>
<dbReference type="SUPFAM" id="SSF51735">
    <property type="entry name" value="NAD(P)-binding Rossmann-fold domains"/>
    <property type="match status" value="1"/>
</dbReference>
<keyword evidence="9" id="KW-0460">Magnesium</keyword>
<dbReference type="UniPathway" id="UPA00056">
    <property type="reaction ID" value="UER00092"/>
</dbReference>
<dbReference type="Gene3D" id="1.10.1740.10">
    <property type="match status" value="1"/>
</dbReference>
<evidence type="ECO:0000256" key="8">
    <source>
        <dbReference type="ARBA" id="ARBA00048543"/>
    </source>
</evidence>
<accession>A0A6J4LRM3</accession>
<evidence type="ECO:0000256" key="6">
    <source>
        <dbReference type="ARBA" id="ARBA00023211"/>
    </source>
</evidence>
<feature type="binding site" evidence="9">
    <location>
        <position position="10"/>
    </location>
    <ligand>
        <name>NADPH</name>
        <dbReference type="ChEBI" id="CHEBI:57783"/>
    </ligand>
</feature>
<keyword evidence="3 9" id="KW-0479">Metal-binding</keyword>
<keyword evidence="7 9" id="KW-0414">Isoprene biosynthesis</keyword>
<dbReference type="EMBL" id="CADCUC010000379">
    <property type="protein sequence ID" value="CAA9340247.1"/>
    <property type="molecule type" value="Genomic_DNA"/>
</dbReference>
<evidence type="ECO:0000256" key="9">
    <source>
        <dbReference type="HAMAP-Rule" id="MF_00183"/>
    </source>
</evidence>
<feature type="binding site" evidence="9">
    <location>
        <position position="149"/>
    </location>
    <ligand>
        <name>1-deoxy-D-xylulose 5-phosphate</name>
        <dbReference type="ChEBI" id="CHEBI:57792"/>
    </ligand>
</feature>
<dbReference type="EC" id="1.1.1.267" evidence="9"/>
<reference evidence="13" key="1">
    <citation type="submission" date="2020-02" db="EMBL/GenBank/DDBJ databases">
        <authorList>
            <person name="Meier V. D."/>
        </authorList>
    </citation>
    <scope>NUCLEOTIDE SEQUENCE</scope>
    <source>
        <strain evidence="13">AVDCRST_MAG90</strain>
    </source>
</reference>
<comment type="catalytic activity">
    <reaction evidence="8">
        <text>2-C-methyl-D-erythritol 4-phosphate + NADP(+) = 1-deoxy-D-xylulose 5-phosphate + NADPH + H(+)</text>
        <dbReference type="Rhea" id="RHEA:13717"/>
        <dbReference type="ChEBI" id="CHEBI:15378"/>
        <dbReference type="ChEBI" id="CHEBI:57783"/>
        <dbReference type="ChEBI" id="CHEBI:57792"/>
        <dbReference type="ChEBI" id="CHEBI:58262"/>
        <dbReference type="ChEBI" id="CHEBI:58349"/>
        <dbReference type="EC" id="1.1.1.267"/>
    </reaction>
    <physiologicalReaction direction="right-to-left" evidence="8">
        <dbReference type="Rhea" id="RHEA:13719"/>
    </physiologicalReaction>
</comment>
<keyword evidence="6 9" id="KW-0464">Manganese</keyword>
<dbReference type="GO" id="GO:0051484">
    <property type="term" value="P:isopentenyl diphosphate biosynthetic process, methylerythritol 4-phosphate pathway involved in terpenoid biosynthetic process"/>
    <property type="evidence" value="ECO:0007669"/>
    <property type="project" value="TreeGrafter"/>
</dbReference>
<feature type="binding site" evidence="9">
    <location>
        <position position="122"/>
    </location>
    <ligand>
        <name>1-deoxy-D-xylulose 5-phosphate</name>
        <dbReference type="ChEBI" id="CHEBI:57792"/>
    </ligand>
</feature>
<evidence type="ECO:0000256" key="7">
    <source>
        <dbReference type="ARBA" id="ARBA00023229"/>
    </source>
</evidence>
<feature type="binding site" evidence="9">
    <location>
        <position position="196"/>
    </location>
    <ligand>
        <name>1-deoxy-D-xylulose 5-phosphate</name>
        <dbReference type="ChEBI" id="CHEBI:57792"/>
    </ligand>
</feature>
<feature type="binding site" evidence="9">
    <location>
        <position position="214"/>
    </location>
    <ligand>
        <name>1-deoxy-D-xylulose 5-phosphate</name>
        <dbReference type="ChEBI" id="CHEBI:57792"/>
    </ligand>
</feature>
<dbReference type="HAMAP" id="MF_00183">
    <property type="entry name" value="DXP_reductoisom"/>
    <property type="match status" value="1"/>
</dbReference>
<dbReference type="PANTHER" id="PTHR30525:SF0">
    <property type="entry name" value="1-DEOXY-D-XYLULOSE 5-PHOSPHATE REDUCTOISOMERASE, CHLOROPLASTIC"/>
    <property type="match status" value="1"/>
</dbReference>
<evidence type="ECO:0000313" key="13">
    <source>
        <dbReference type="EMBL" id="CAA9340247.1"/>
    </source>
</evidence>
<comment type="similarity">
    <text evidence="2 9">Belongs to the DXR family.</text>
</comment>
<dbReference type="NCBIfam" id="TIGR00243">
    <property type="entry name" value="Dxr"/>
    <property type="match status" value="1"/>
</dbReference>
<evidence type="ECO:0000256" key="3">
    <source>
        <dbReference type="ARBA" id="ARBA00022723"/>
    </source>
</evidence>
<keyword evidence="4 9" id="KW-0521">NADP</keyword>
<dbReference type="InterPro" id="IPR013644">
    <property type="entry name" value="DXP_reductoisomerase_C"/>
</dbReference>
<evidence type="ECO:0000259" key="12">
    <source>
        <dbReference type="Pfam" id="PF13288"/>
    </source>
</evidence>
<feature type="binding site" evidence="9">
    <location>
        <position position="173"/>
    </location>
    <ligand>
        <name>1-deoxy-D-xylulose 5-phosphate</name>
        <dbReference type="ChEBI" id="CHEBI:57792"/>
    </ligand>
</feature>
<keyword evidence="13" id="KW-0413">Isomerase</keyword>
<dbReference type="SUPFAM" id="SSF69055">
    <property type="entry name" value="1-deoxy-D-xylulose-5-phosphate reductoisomerase, C-terminal domain"/>
    <property type="match status" value="1"/>
</dbReference>
<feature type="domain" description="1-deoxy-D-xylulose 5-phosphate reductoisomerase C-terminal" evidence="11">
    <location>
        <begin position="143"/>
        <end position="226"/>
    </location>
</feature>
<feature type="binding site" evidence="9">
    <location>
        <position position="209"/>
    </location>
    <ligand>
        <name>1-deoxy-D-xylulose 5-phosphate</name>
        <dbReference type="ChEBI" id="CHEBI:57792"/>
    </ligand>
</feature>
<feature type="binding site" evidence="9">
    <location>
        <position position="38"/>
    </location>
    <ligand>
        <name>NADPH</name>
        <dbReference type="ChEBI" id="CHEBI:57783"/>
    </ligand>
</feature>
<dbReference type="PIRSF" id="PIRSF006205">
    <property type="entry name" value="Dxp_reductismrs"/>
    <property type="match status" value="1"/>
</dbReference>
<feature type="binding site" evidence="9">
    <location>
        <position position="11"/>
    </location>
    <ligand>
        <name>NADPH</name>
        <dbReference type="ChEBI" id="CHEBI:57783"/>
    </ligand>
</feature>
<feature type="domain" description="1-deoxy-D-xylulose 5-phosphate reductoisomerase N-terminal" evidence="10">
    <location>
        <begin position="4"/>
        <end position="129"/>
    </location>
</feature>